<dbReference type="PANTHER" id="PTHR37306">
    <property type="entry name" value="COLICIN V PRODUCTION PROTEIN"/>
    <property type="match status" value="1"/>
</dbReference>
<proteinExistence type="predicted"/>
<dbReference type="eggNOG" id="COG1286">
    <property type="taxonomic scope" value="Bacteria"/>
</dbReference>
<feature type="transmembrane region" description="Helical" evidence="5">
    <location>
        <begin position="96"/>
        <end position="120"/>
    </location>
</feature>
<evidence type="ECO:0000256" key="4">
    <source>
        <dbReference type="ARBA" id="ARBA00023136"/>
    </source>
</evidence>
<comment type="subcellular location">
    <subcellularLocation>
        <location evidence="1">Membrane</location>
        <topology evidence="1">Multi-pass membrane protein</topology>
    </subcellularLocation>
</comment>
<evidence type="ECO:0000313" key="7">
    <source>
        <dbReference type="Proteomes" id="UP000051500"/>
    </source>
</evidence>
<dbReference type="GO" id="GO:0009403">
    <property type="term" value="P:toxin biosynthetic process"/>
    <property type="evidence" value="ECO:0007669"/>
    <property type="project" value="InterPro"/>
</dbReference>
<name>A0A0R2KSD1_9LACO</name>
<feature type="transmembrane region" description="Helical" evidence="5">
    <location>
        <begin position="56"/>
        <end position="75"/>
    </location>
</feature>
<dbReference type="STRING" id="1122146.IV53_GL001001"/>
<dbReference type="PANTHER" id="PTHR37306:SF1">
    <property type="entry name" value="COLICIN V PRODUCTION PROTEIN"/>
    <property type="match status" value="1"/>
</dbReference>
<keyword evidence="4 5" id="KW-0472">Membrane</keyword>
<protein>
    <recommendedName>
        <fullName evidence="8">CvpA family protein</fullName>
    </recommendedName>
</protein>
<keyword evidence="2 5" id="KW-0812">Transmembrane</keyword>
<dbReference type="PATRIC" id="fig|1122146.4.peg.1036"/>
<evidence type="ECO:0008006" key="8">
    <source>
        <dbReference type="Google" id="ProtNLM"/>
    </source>
</evidence>
<evidence type="ECO:0000256" key="5">
    <source>
        <dbReference type="SAM" id="Phobius"/>
    </source>
</evidence>
<gene>
    <name evidence="6" type="ORF">IV53_GL001001</name>
</gene>
<comment type="caution">
    <text evidence="6">The sequence shown here is derived from an EMBL/GenBank/DDBJ whole genome shotgun (WGS) entry which is preliminary data.</text>
</comment>
<keyword evidence="7" id="KW-1185">Reference proteome</keyword>
<evidence type="ECO:0000256" key="2">
    <source>
        <dbReference type="ARBA" id="ARBA00022692"/>
    </source>
</evidence>
<evidence type="ECO:0000256" key="3">
    <source>
        <dbReference type="ARBA" id="ARBA00022989"/>
    </source>
</evidence>
<accession>A0A0R2KSD1</accession>
<organism evidence="6 7">
    <name type="scientific">Ligilactobacillus ceti DSM 22408</name>
    <dbReference type="NCBI Taxonomy" id="1122146"/>
    <lineage>
        <taxon>Bacteria</taxon>
        <taxon>Bacillati</taxon>
        <taxon>Bacillota</taxon>
        <taxon>Bacilli</taxon>
        <taxon>Lactobacillales</taxon>
        <taxon>Lactobacillaceae</taxon>
        <taxon>Ligilactobacillus</taxon>
    </lineage>
</organism>
<reference evidence="6 7" key="1">
    <citation type="journal article" date="2015" name="Genome Announc.">
        <title>Expanding the biotechnology potential of lactobacilli through comparative genomics of 213 strains and associated genera.</title>
        <authorList>
            <person name="Sun Z."/>
            <person name="Harris H.M."/>
            <person name="McCann A."/>
            <person name="Guo C."/>
            <person name="Argimon S."/>
            <person name="Zhang W."/>
            <person name="Yang X."/>
            <person name="Jeffery I.B."/>
            <person name="Cooney J.C."/>
            <person name="Kagawa T.F."/>
            <person name="Liu W."/>
            <person name="Song Y."/>
            <person name="Salvetti E."/>
            <person name="Wrobel A."/>
            <person name="Rasinkangas P."/>
            <person name="Parkhill J."/>
            <person name="Rea M.C."/>
            <person name="O'Sullivan O."/>
            <person name="Ritari J."/>
            <person name="Douillard F.P."/>
            <person name="Paul Ross R."/>
            <person name="Yang R."/>
            <person name="Briner A.E."/>
            <person name="Felis G.E."/>
            <person name="de Vos W.M."/>
            <person name="Barrangou R."/>
            <person name="Klaenhammer T.R."/>
            <person name="Caufield P.W."/>
            <person name="Cui Y."/>
            <person name="Zhang H."/>
            <person name="O'Toole P.W."/>
        </authorList>
    </citation>
    <scope>NUCLEOTIDE SEQUENCE [LARGE SCALE GENOMIC DNA]</scope>
    <source>
        <strain evidence="6 7">DSM 22408</strain>
    </source>
</reference>
<evidence type="ECO:0000256" key="1">
    <source>
        <dbReference type="ARBA" id="ARBA00004141"/>
    </source>
</evidence>
<dbReference type="Proteomes" id="UP000051500">
    <property type="component" value="Unassembled WGS sequence"/>
</dbReference>
<feature type="transmembrane region" description="Helical" evidence="5">
    <location>
        <begin position="15"/>
        <end position="36"/>
    </location>
</feature>
<dbReference type="AlphaFoldDB" id="A0A0R2KSD1"/>
<keyword evidence="3 5" id="KW-1133">Transmembrane helix</keyword>
<dbReference type="Pfam" id="PF02674">
    <property type="entry name" value="Colicin_V"/>
    <property type="match status" value="1"/>
</dbReference>
<dbReference type="InterPro" id="IPR003825">
    <property type="entry name" value="Colicin-V_CvpA"/>
</dbReference>
<evidence type="ECO:0000313" key="6">
    <source>
        <dbReference type="EMBL" id="KRN89028.1"/>
    </source>
</evidence>
<dbReference type="EMBL" id="JQBZ01000025">
    <property type="protein sequence ID" value="KRN89028.1"/>
    <property type="molecule type" value="Genomic_DNA"/>
</dbReference>
<dbReference type="GO" id="GO:0016020">
    <property type="term" value="C:membrane"/>
    <property type="evidence" value="ECO:0007669"/>
    <property type="project" value="UniProtKB-SubCell"/>
</dbReference>
<sequence>MLLFLGFKKGYQKGFLVALFNVIGYGIVVLAAFFLAKRFSNLLLSWFSHNNSWLNVTFWRFVAFWMLLIIGGLVFRMFLQTINFFIKLPVIAQLDALLGGLLGVVGMYLLIFASLAIISISPTLHLQKQVQDTVITNKILKETPYLSELWQKYLNSK</sequence>